<sequence length="171" mass="18470">MSPQRSFVFIVPILAAGLFALTGCSALVPFLGDTASPARNAESGGTVERNDSTDVFAIRVGDCLNTDDSLDEDIGSVPTVPCSDPHADEVFSSFVIDEPAYPGTDEIISMADEGCRAEFEGFIGTPWADSEIDYWPMYPSEGSWKDGDREVLCMVWDPEGDTVGSLEDSRR</sequence>
<name>A0ABY4FZJ0_9MICO</name>
<organism evidence="2 3">
    <name type="scientific">Leucobacter rhizosphaerae</name>
    <dbReference type="NCBI Taxonomy" id="2932245"/>
    <lineage>
        <taxon>Bacteria</taxon>
        <taxon>Bacillati</taxon>
        <taxon>Actinomycetota</taxon>
        <taxon>Actinomycetes</taxon>
        <taxon>Micrococcales</taxon>
        <taxon>Microbacteriaceae</taxon>
        <taxon>Leucobacter</taxon>
    </lineage>
</organism>
<reference evidence="2 3" key="1">
    <citation type="submission" date="2022-04" db="EMBL/GenBank/DDBJ databases">
        <title>Leucobacter sp. isolated from rhizosphere of onion.</title>
        <authorList>
            <person name="Won M."/>
            <person name="Lee C.-M."/>
            <person name="Woen H.-Y."/>
            <person name="Kwon S.-W."/>
        </authorList>
    </citation>
    <scope>NUCLEOTIDE SEQUENCE [LARGE SCALE GENOMIC DNA]</scope>
    <source>
        <strain evidence="2 3">H25R-14</strain>
    </source>
</reference>
<dbReference type="EMBL" id="CP095043">
    <property type="protein sequence ID" value="UOQ61554.1"/>
    <property type="molecule type" value="Genomic_DNA"/>
</dbReference>
<dbReference type="Proteomes" id="UP000831775">
    <property type="component" value="Chromosome"/>
</dbReference>
<dbReference type="Pfam" id="PF13845">
    <property type="entry name" value="Septum_form"/>
    <property type="match status" value="1"/>
</dbReference>
<evidence type="ECO:0000313" key="2">
    <source>
        <dbReference type="EMBL" id="UOQ61554.1"/>
    </source>
</evidence>
<dbReference type="RefSeq" id="WP_244688111.1">
    <property type="nucleotide sequence ID" value="NZ_CP095043.1"/>
</dbReference>
<keyword evidence="3" id="KW-1185">Reference proteome</keyword>
<evidence type="ECO:0000259" key="1">
    <source>
        <dbReference type="Pfam" id="PF13845"/>
    </source>
</evidence>
<gene>
    <name evidence="2" type="ORF">MUN76_06225</name>
</gene>
<protein>
    <submittedName>
        <fullName evidence="2">Septum formation family protein</fullName>
    </submittedName>
</protein>
<accession>A0ABY4FZJ0</accession>
<feature type="domain" description="Septum formation-related" evidence="1">
    <location>
        <begin position="61"/>
        <end position="156"/>
    </location>
</feature>
<proteinExistence type="predicted"/>
<dbReference type="InterPro" id="IPR026004">
    <property type="entry name" value="Septum_form"/>
</dbReference>
<dbReference type="PROSITE" id="PS51257">
    <property type="entry name" value="PROKAR_LIPOPROTEIN"/>
    <property type="match status" value="1"/>
</dbReference>
<evidence type="ECO:0000313" key="3">
    <source>
        <dbReference type="Proteomes" id="UP000831775"/>
    </source>
</evidence>